<evidence type="ECO:0000313" key="2">
    <source>
        <dbReference type="Proteomes" id="UP000257607"/>
    </source>
</evidence>
<accession>A0A385AG22</accession>
<dbReference type="Gene3D" id="3.40.50.1000">
    <property type="entry name" value="HAD superfamily/HAD-like"/>
    <property type="match status" value="1"/>
</dbReference>
<dbReference type="AlphaFoldDB" id="A0A385AG22"/>
<dbReference type="InterPro" id="IPR006379">
    <property type="entry name" value="HAD-SF_hydro_IIB"/>
</dbReference>
<name>A0A385AG22_LATCU</name>
<dbReference type="Gene3D" id="3.30.1240.10">
    <property type="match status" value="1"/>
</dbReference>
<dbReference type="NCBIfam" id="TIGR01484">
    <property type="entry name" value="HAD-SF-IIB"/>
    <property type="match status" value="1"/>
</dbReference>
<dbReference type="RefSeq" id="WP_116843723.1">
    <property type="nucleotide sequence ID" value="NZ_CP031003.1"/>
</dbReference>
<dbReference type="GO" id="GO:0016791">
    <property type="term" value="F:phosphatase activity"/>
    <property type="evidence" value="ECO:0007669"/>
    <property type="project" value="TreeGrafter"/>
</dbReference>
<dbReference type="InterPro" id="IPR036412">
    <property type="entry name" value="HAD-like_sf"/>
</dbReference>
<dbReference type="EMBL" id="CP031003">
    <property type="protein sequence ID" value="AXN36564.1"/>
    <property type="molecule type" value="Genomic_DNA"/>
</dbReference>
<dbReference type="SFLD" id="SFLDS00003">
    <property type="entry name" value="Haloacid_Dehalogenase"/>
    <property type="match status" value="1"/>
</dbReference>
<reference evidence="1 2" key="1">
    <citation type="submission" date="2018-07" db="EMBL/GenBank/DDBJ databases">
        <title>Lactobacillus curvatus genome sequence.</title>
        <authorList>
            <person name="Prechtl R."/>
        </authorList>
    </citation>
    <scope>NUCLEOTIDE SEQUENCE [LARGE SCALE GENOMIC DNA]</scope>
    <source>
        <strain evidence="1 2">TMW 1.1928</strain>
    </source>
</reference>
<protein>
    <submittedName>
        <fullName evidence="1">HAD family phosphatase</fullName>
    </submittedName>
</protein>
<dbReference type="Proteomes" id="UP000257607">
    <property type="component" value="Chromosome"/>
</dbReference>
<dbReference type="Pfam" id="PF08282">
    <property type="entry name" value="Hydrolase_3"/>
    <property type="match status" value="1"/>
</dbReference>
<dbReference type="SUPFAM" id="SSF56784">
    <property type="entry name" value="HAD-like"/>
    <property type="match status" value="1"/>
</dbReference>
<dbReference type="GO" id="GO:0000287">
    <property type="term" value="F:magnesium ion binding"/>
    <property type="evidence" value="ECO:0007669"/>
    <property type="project" value="TreeGrafter"/>
</dbReference>
<dbReference type="InterPro" id="IPR000150">
    <property type="entry name" value="Cof"/>
</dbReference>
<dbReference type="PANTHER" id="PTHR10000">
    <property type="entry name" value="PHOSPHOSERINE PHOSPHATASE"/>
    <property type="match status" value="1"/>
</dbReference>
<dbReference type="CDD" id="cd07516">
    <property type="entry name" value="HAD_Pase"/>
    <property type="match status" value="1"/>
</dbReference>
<dbReference type="PANTHER" id="PTHR10000:SF8">
    <property type="entry name" value="HAD SUPERFAMILY HYDROLASE-LIKE, TYPE 3"/>
    <property type="match status" value="1"/>
</dbReference>
<dbReference type="SFLD" id="SFLDG01140">
    <property type="entry name" value="C2.B:_Phosphomannomutase_and_P"/>
    <property type="match status" value="1"/>
</dbReference>
<gene>
    <name evidence="1" type="ORF">DT351_09585</name>
</gene>
<dbReference type="NCBIfam" id="TIGR00099">
    <property type="entry name" value="Cof-subfamily"/>
    <property type="match status" value="1"/>
</dbReference>
<dbReference type="GO" id="GO:0005829">
    <property type="term" value="C:cytosol"/>
    <property type="evidence" value="ECO:0007669"/>
    <property type="project" value="TreeGrafter"/>
</dbReference>
<evidence type="ECO:0000313" key="1">
    <source>
        <dbReference type="EMBL" id="AXN36564.1"/>
    </source>
</evidence>
<proteinExistence type="predicted"/>
<sequence length="271" mass="29191">MTIKLVAIDIDDTLLSSQHQLLASTKQQVAKALEQGVKVVLCSGRPLAGVVPFLNQLGIAGDNQYVITFNGSIIETASGKILKEAGISRETYQAIDDYSQATGLPYNVLDQNSVVYTSNVNVAPMTVVHAWENEAGIHIRKPNEIDAATQMVKAVFTGASEQLDAHEPQVRAQFGTDNYVVRAADLFLEVMHADVNKGKAVQYLANKLGFAPDEIMAIGDEKNDIPMFQFAGTAVAMGNGSAEAKAHVDFITADNDSDGIAQAFDQFIFKV</sequence>
<dbReference type="SFLD" id="SFLDG01144">
    <property type="entry name" value="C2.B.4:_PGP_Like"/>
    <property type="match status" value="1"/>
</dbReference>
<dbReference type="InterPro" id="IPR023214">
    <property type="entry name" value="HAD_sf"/>
</dbReference>
<organism evidence="1 2">
    <name type="scientific">Latilactobacillus curvatus</name>
    <name type="common">Lactobacillus curvatus</name>
    <dbReference type="NCBI Taxonomy" id="28038"/>
    <lineage>
        <taxon>Bacteria</taxon>
        <taxon>Bacillati</taxon>
        <taxon>Bacillota</taxon>
        <taxon>Bacilli</taxon>
        <taxon>Lactobacillales</taxon>
        <taxon>Lactobacillaceae</taxon>
        <taxon>Latilactobacillus</taxon>
    </lineage>
</organism>